<dbReference type="Gene3D" id="3.40.50.12780">
    <property type="entry name" value="N-terminal domain of ligase-like"/>
    <property type="match status" value="1"/>
</dbReference>
<dbReference type="PANTHER" id="PTHR24095:SF14">
    <property type="entry name" value="ACETYL-COENZYME A SYNTHETASE 1"/>
    <property type="match status" value="1"/>
</dbReference>
<dbReference type="Proteomes" id="UP000736335">
    <property type="component" value="Unassembled WGS sequence"/>
</dbReference>
<dbReference type="SUPFAM" id="SSF56801">
    <property type="entry name" value="Acetyl-CoA synthetase-like"/>
    <property type="match status" value="1"/>
</dbReference>
<evidence type="ECO:0000313" key="5">
    <source>
        <dbReference type="EMBL" id="KAF9784294.1"/>
    </source>
</evidence>
<keyword evidence="6" id="KW-1185">Reference proteome</keyword>
<reference evidence="3" key="2">
    <citation type="submission" date="2020-11" db="EMBL/GenBank/DDBJ databases">
        <authorList>
            <consortium name="DOE Joint Genome Institute"/>
            <person name="Kuo A."/>
            <person name="Miyauchi S."/>
            <person name="Kiss E."/>
            <person name="Drula E."/>
            <person name="Kohler A."/>
            <person name="Sanchez-Garcia M."/>
            <person name="Andreopoulos B."/>
            <person name="Barry K.W."/>
            <person name="Bonito G."/>
            <person name="Buee M."/>
            <person name="Carver A."/>
            <person name="Chen C."/>
            <person name="Cichocki N."/>
            <person name="Clum A."/>
            <person name="Culley D."/>
            <person name="Crous P.W."/>
            <person name="Fauchery L."/>
            <person name="Girlanda M."/>
            <person name="Hayes R."/>
            <person name="Keri Z."/>
            <person name="Labutti K."/>
            <person name="Lipzen A."/>
            <person name="Lombard V."/>
            <person name="Magnuson J."/>
            <person name="Maillard F."/>
            <person name="Morin E."/>
            <person name="Murat C."/>
            <person name="Nolan M."/>
            <person name="Ohm R."/>
            <person name="Pangilinan J."/>
            <person name="Pereira M."/>
            <person name="Perotto S."/>
            <person name="Peter M."/>
            <person name="Riley R."/>
            <person name="Sitrit Y."/>
            <person name="Stielow B."/>
            <person name="Szollosi G."/>
            <person name="Zifcakova L."/>
            <person name="Stursova M."/>
            <person name="Spatafora J.W."/>
            <person name="Tedersoo L."/>
            <person name="Vaario L.-M."/>
            <person name="Yamada A."/>
            <person name="Yan M."/>
            <person name="Wang P."/>
            <person name="Xu J."/>
            <person name="Bruns T."/>
            <person name="Baldrian P."/>
            <person name="Vilgalys R."/>
            <person name="Henrissat B."/>
            <person name="Grigoriev I.V."/>
            <person name="Hibbett D."/>
            <person name="Nagy L.G."/>
            <person name="Martin F.M."/>
        </authorList>
    </citation>
    <scope>NUCLEOTIDE SEQUENCE</scope>
    <source>
        <strain evidence="3">UH-Tt-Lm1</strain>
    </source>
</reference>
<dbReference type="Pfam" id="PF00501">
    <property type="entry name" value="AMP-binding"/>
    <property type="match status" value="1"/>
</dbReference>
<evidence type="ECO:0000256" key="1">
    <source>
        <dbReference type="ARBA" id="ARBA00013275"/>
    </source>
</evidence>
<evidence type="ECO:0000313" key="3">
    <source>
        <dbReference type="EMBL" id="KAF9777344.1"/>
    </source>
</evidence>
<dbReference type="InterPro" id="IPR000873">
    <property type="entry name" value="AMP-dep_synth/lig_dom"/>
</dbReference>
<dbReference type="OrthoDB" id="3176051at2759"/>
<dbReference type="EMBL" id="WIUZ02000010">
    <property type="protein sequence ID" value="KAF9783562.1"/>
    <property type="molecule type" value="Genomic_DNA"/>
</dbReference>
<evidence type="ECO:0000259" key="2">
    <source>
        <dbReference type="Pfam" id="PF00501"/>
    </source>
</evidence>
<gene>
    <name evidence="5" type="ORF">BJ322DRAFT_1109019</name>
    <name evidence="4" type="ORF">BJ322DRAFT_1110460</name>
    <name evidence="3" type="ORF">BJ322DRAFT_1184313</name>
</gene>
<dbReference type="GO" id="GO:0003987">
    <property type="term" value="F:acetate-CoA ligase activity"/>
    <property type="evidence" value="ECO:0007669"/>
    <property type="project" value="UniProtKB-EC"/>
</dbReference>
<dbReference type="AlphaFoldDB" id="A0A9P6H3V0"/>
<reference evidence="3" key="1">
    <citation type="journal article" date="2020" name="Nat. Commun.">
        <title>Large-scale genome sequencing of mycorrhizal fungi provides insights into the early evolution of symbiotic traits.</title>
        <authorList>
            <person name="Miyauchi S."/>
            <person name="Kiss E."/>
            <person name="Kuo A."/>
            <person name="Drula E."/>
            <person name="Kohler A."/>
            <person name="Sanchez-Garcia M."/>
            <person name="Morin E."/>
            <person name="Andreopoulos B."/>
            <person name="Barry K.W."/>
            <person name="Bonito G."/>
            <person name="Buee M."/>
            <person name="Carver A."/>
            <person name="Chen C."/>
            <person name="Cichocki N."/>
            <person name="Clum A."/>
            <person name="Culley D."/>
            <person name="Crous P.W."/>
            <person name="Fauchery L."/>
            <person name="Girlanda M."/>
            <person name="Hayes R.D."/>
            <person name="Keri Z."/>
            <person name="LaButti K."/>
            <person name="Lipzen A."/>
            <person name="Lombard V."/>
            <person name="Magnuson J."/>
            <person name="Maillard F."/>
            <person name="Murat C."/>
            <person name="Nolan M."/>
            <person name="Ohm R.A."/>
            <person name="Pangilinan J."/>
            <person name="Pereira M.F."/>
            <person name="Perotto S."/>
            <person name="Peter M."/>
            <person name="Pfister S."/>
            <person name="Riley R."/>
            <person name="Sitrit Y."/>
            <person name="Stielow J.B."/>
            <person name="Szollosi G."/>
            <person name="Zifcakova L."/>
            <person name="Stursova M."/>
            <person name="Spatafora J.W."/>
            <person name="Tedersoo L."/>
            <person name="Vaario L.M."/>
            <person name="Yamada A."/>
            <person name="Yan M."/>
            <person name="Wang P."/>
            <person name="Xu J."/>
            <person name="Bruns T."/>
            <person name="Baldrian P."/>
            <person name="Vilgalys R."/>
            <person name="Dunand C."/>
            <person name="Henrissat B."/>
            <person name="Grigoriev I.V."/>
            <person name="Hibbett D."/>
            <person name="Nagy L.G."/>
            <person name="Martin F.M."/>
        </authorList>
    </citation>
    <scope>NUCLEOTIDE SEQUENCE</scope>
    <source>
        <strain evidence="3">UH-Tt-Lm1</strain>
    </source>
</reference>
<dbReference type="GO" id="GO:0005829">
    <property type="term" value="C:cytosol"/>
    <property type="evidence" value="ECO:0007669"/>
    <property type="project" value="TreeGrafter"/>
</dbReference>
<feature type="domain" description="AMP-dependent synthetase/ligase" evidence="2">
    <location>
        <begin position="23"/>
        <end position="140"/>
    </location>
</feature>
<dbReference type="EMBL" id="WIUZ02000048">
    <property type="protein sequence ID" value="KAF9777344.1"/>
    <property type="molecule type" value="Genomic_DNA"/>
</dbReference>
<organism evidence="3 6">
    <name type="scientific">Thelephora terrestris</name>
    <dbReference type="NCBI Taxonomy" id="56493"/>
    <lineage>
        <taxon>Eukaryota</taxon>
        <taxon>Fungi</taxon>
        <taxon>Dikarya</taxon>
        <taxon>Basidiomycota</taxon>
        <taxon>Agaricomycotina</taxon>
        <taxon>Agaricomycetes</taxon>
        <taxon>Thelephorales</taxon>
        <taxon>Thelephoraceae</taxon>
        <taxon>Thelephora</taxon>
    </lineage>
</organism>
<evidence type="ECO:0000313" key="6">
    <source>
        <dbReference type="Proteomes" id="UP000736335"/>
    </source>
</evidence>
<evidence type="ECO:0000313" key="4">
    <source>
        <dbReference type="EMBL" id="KAF9783562.1"/>
    </source>
</evidence>
<dbReference type="EMBL" id="WIUZ02000008">
    <property type="protein sequence ID" value="KAF9784294.1"/>
    <property type="molecule type" value="Genomic_DNA"/>
</dbReference>
<accession>A0A9P6H3V0</accession>
<dbReference type="EC" id="6.2.1.1" evidence="1"/>
<dbReference type="GO" id="GO:0006085">
    <property type="term" value="P:acetyl-CoA biosynthetic process"/>
    <property type="evidence" value="ECO:0007669"/>
    <property type="project" value="TreeGrafter"/>
</dbReference>
<dbReference type="PANTHER" id="PTHR24095">
    <property type="entry name" value="ACETYL-COENZYME A SYNTHETASE"/>
    <property type="match status" value="1"/>
</dbReference>
<name>A0A9P6H3V0_9AGAM</name>
<comment type="caution">
    <text evidence="3">The sequence shown here is derived from an EMBL/GenBank/DDBJ whole genome shotgun (WGS) entry which is preliminary data.</text>
</comment>
<sequence length="145" mass="16011">MSAEDPLSILNCSSTFLGLWIHQKGIVHAAGRCLLRAALTVKYAFVVHPEDRFACMTDVGWSLVTRPLLDGVTATVLESTPVYPTPSRHWQVVEKHKITQFYTAPTAIRLLRCLGERHTQDDLSTVRVLGSVSEPIDPEACLGLV</sequence>
<proteinExistence type="predicted"/>
<protein>
    <recommendedName>
        <fullName evidence="1">acetate--CoA ligase</fullName>
        <ecNumber evidence="1">6.2.1.1</ecNumber>
    </recommendedName>
</protein>
<dbReference type="InterPro" id="IPR042099">
    <property type="entry name" value="ANL_N_sf"/>
</dbReference>